<feature type="coiled-coil region" evidence="1">
    <location>
        <begin position="34"/>
        <end position="72"/>
    </location>
</feature>
<evidence type="ECO:0000256" key="2">
    <source>
        <dbReference type="SAM" id="MobiDB-lite"/>
    </source>
</evidence>
<accession>M5BXB0</accession>
<dbReference type="HOGENOM" id="CLU_1876860_0_0_1"/>
<comment type="caution">
    <text evidence="3">The sequence shown here is derived from an EMBL/GenBank/DDBJ whole genome shotgun (WGS) entry which is preliminary data.</text>
</comment>
<evidence type="ECO:0000313" key="3">
    <source>
        <dbReference type="EMBL" id="CCO32273.1"/>
    </source>
</evidence>
<evidence type="ECO:0000256" key="1">
    <source>
        <dbReference type="SAM" id="Coils"/>
    </source>
</evidence>
<reference evidence="3 4" key="1">
    <citation type="journal article" date="2013" name="J. Biotechnol.">
        <title>Establishment and interpretation of the genome sequence of the phytopathogenic fungus Rhizoctonia solani AG1-IB isolate 7/3/14.</title>
        <authorList>
            <person name="Wibberg D.W."/>
            <person name="Jelonek L.J."/>
            <person name="Rupp O.R."/>
            <person name="Hennig M.H."/>
            <person name="Eikmeyer F.E."/>
            <person name="Goesmann A.G."/>
            <person name="Hartmann A.H."/>
            <person name="Borriss R.B."/>
            <person name="Grosch R.G."/>
            <person name="Puehler A.P."/>
            <person name="Schlueter A.S."/>
        </authorList>
    </citation>
    <scope>NUCLEOTIDE SEQUENCE [LARGE SCALE GENOMIC DNA]</scope>
    <source>
        <strain evidence="4">AG1-IB / isolate 7/3/14</strain>
    </source>
</reference>
<name>M5BXB0_THACB</name>
<dbReference type="AlphaFoldDB" id="M5BXB0"/>
<sequence length="136" mass="14721">MSILLPAQFDFNTLPDATTRAVMGKSIKHSEVTIDAMAEKINTLEVALAKLIAETKSQMNALVDQKRDLEKGVASAKGYLAPVRKLPSDILSDIFMMLLENDPLAPWTQQAMAHSSANHSPPMVAHPNPTTIDALG</sequence>
<keyword evidence="1" id="KW-0175">Coiled coil</keyword>
<dbReference type="Proteomes" id="UP000012065">
    <property type="component" value="Unassembled WGS sequence"/>
</dbReference>
<gene>
    <name evidence="3" type="ORF">BN14_06329</name>
</gene>
<evidence type="ECO:0000313" key="4">
    <source>
        <dbReference type="Proteomes" id="UP000012065"/>
    </source>
</evidence>
<feature type="region of interest" description="Disordered" evidence="2">
    <location>
        <begin position="113"/>
        <end position="136"/>
    </location>
</feature>
<protein>
    <submittedName>
        <fullName evidence="3">Uncharacterized protein</fullName>
    </submittedName>
</protein>
<organism evidence="3 4">
    <name type="scientific">Thanatephorus cucumeris (strain AG1-IB / isolate 7/3/14)</name>
    <name type="common">Lettuce bottom rot fungus</name>
    <name type="synonym">Rhizoctonia solani</name>
    <dbReference type="NCBI Taxonomy" id="1108050"/>
    <lineage>
        <taxon>Eukaryota</taxon>
        <taxon>Fungi</taxon>
        <taxon>Dikarya</taxon>
        <taxon>Basidiomycota</taxon>
        <taxon>Agaricomycotina</taxon>
        <taxon>Agaricomycetes</taxon>
        <taxon>Cantharellales</taxon>
        <taxon>Ceratobasidiaceae</taxon>
        <taxon>Rhizoctonia</taxon>
        <taxon>Rhizoctonia solani AG-1</taxon>
    </lineage>
</organism>
<dbReference type="EMBL" id="CAOJ01009580">
    <property type="protein sequence ID" value="CCO32273.1"/>
    <property type="molecule type" value="Genomic_DNA"/>
</dbReference>
<proteinExistence type="predicted"/>